<dbReference type="Proteomes" id="UP000199076">
    <property type="component" value="Unassembled WGS sequence"/>
</dbReference>
<reference evidence="2" key="1">
    <citation type="submission" date="2016-10" db="EMBL/GenBank/DDBJ databases">
        <authorList>
            <person name="Varghese N."/>
            <person name="Submissions S."/>
        </authorList>
    </citation>
    <scope>NUCLEOTIDE SEQUENCE [LARGE SCALE GENOMIC DNA]</scope>
    <source>
        <strain evidence="2">IBRC-M 10760</strain>
    </source>
</reference>
<keyword evidence="2" id="KW-1185">Reference proteome</keyword>
<accession>A0A1G7JW54</accession>
<dbReference type="OrthoDB" id="238199at2157"/>
<dbReference type="EMBL" id="FNBK01000005">
    <property type="protein sequence ID" value="SDF28749.1"/>
    <property type="molecule type" value="Genomic_DNA"/>
</dbReference>
<proteinExistence type="predicted"/>
<evidence type="ECO:0000313" key="2">
    <source>
        <dbReference type="Proteomes" id="UP000199076"/>
    </source>
</evidence>
<gene>
    <name evidence="1" type="ORF">SAMN05216218_10570</name>
</gene>
<dbReference type="RefSeq" id="WP_092690261.1">
    <property type="nucleotide sequence ID" value="NZ_FNBK01000005.1"/>
</dbReference>
<dbReference type="AlphaFoldDB" id="A0A1G7JW54"/>
<name>A0A1G7JW54_9EURY</name>
<dbReference type="STRING" id="660518.SAMN05216218_10570"/>
<evidence type="ECO:0000313" key="1">
    <source>
        <dbReference type="EMBL" id="SDF28749.1"/>
    </source>
</evidence>
<sequence>MTDPQAYRCVNCFDREVTRRFNVSHLSRTCDTCDEFARFVNGTVLNQFERFEDEPPAELDWNRLDRTKKLFVAERLVRHGHTLDDFEMEPAED</sequence>
<organism evidence="1 2">
    <name type="scientific">Halorientalis regularis</name>
    <dbReference type="NCBI Taxonomy" id="660518"/>
    <lineage>
        <taxon>Archaea</taxon>
        <taxon>Methanobacteriati</taxon>
        <taxon>Methanobacteriota</taxon>
        <taxon>Stenosarchaea group</taxon>
        <taxon>Halobacteria</taxon>
        <taxon>Halobacteriales</taxon>
        <taxon>Haloarculaceae</taxon>
        <taxon>Halorientalis</taxon>
    </lineage>
</organism>
<protein>
    <submittedName>
        <fullName evidence="1">Uncharacterized protein</fullName>
    </submittedName>
</protein>